<dbReference type="AlphaFoldDB" id="A0A8S0VSA1"/>
<evidence type="ECO:0000259" key="2">
    <source>
        <dbReference type="Pfam" id="PF20636"/>
    </source>
</evidence>
<feature type="compositionally biased region" description="Acidic residues" evidence="1">
    <location>
        <begin position="80"/>
        <end position="96"/>
    </location>
</feature>
<comment type="caution">
    <text evidence="3">The sequence shown here is derived from an EMBL/GenBank/DDBJ whole genome shotgun (WGS) entry which is preliminary data.</text>
</comment>
<dbReference type="InterPro" id="IPR047313">
    <property type="entry name" value="SMN_C"/>
</dbReference>
<feature type="compositionally biased region" description="Basic residues" evidence="1">
    <location>
        <begin position="35"/>
        <end position="48"/>
    </location>
</feature>
<accession>A0A8S0VSA1</accession>
<feature type="domain" description="Survival Motor Neuron Gemin2-binding" evidence="2">
    <location>
        <begin position="102"/>
        <end position="122"/>
    </location>
</feature>
<dbReference type="EMBL" id="CACVBS010000054">
    <property type="protein sequence ID" value="CAA7266309.1"/>
    <property type="molecule type" value="Genomic_DNA"/>
</dbReference>
<reference evidence="3 4" key="1">
    <citation type="submission" date="2020-01" db="EMBL/GenBank/DDBJ databases">
        <authorList>
            <person name="Gupta K D."/>
        </authorList>
    </citation>
    <scope>NUCLEOTIDE SEQUENCE [LARGE SCALE GENOMIC DNA]</scope>
</reference>
<dbReference type="Proteomes" id="UP000467700">
    <property type="component" value="Unassembled WGS sequence"/>
</dbReference>
<organism evidence="3 4">
    <name type="scientific">Cyclocybe aegerita</name>
    <name type="common">Black poplar mushroom</name>
    <name type="synonym">Agrocybe aegerita</name>
    <dbReference type="NCBI Taxonomy" id="1973307"/>
    <lineage>
        <taxon>Eukaryota</taxon>
        <taxon>Fungi</taxon>
        <taxon>Dikarya</taxon>
        <taxon>Basidiomycota</taxon>
        <taxon>Agaricomycotina</taxon>
        <taxon>Agaricomycetes</taxon>
        <taxon>Agaricomycetidae</taxon>
        <taxon>Agaricales</taxon>
        <taxon>Agaricineae</taxon>
        <taxon>Bolbitiaceae</taxon>
        <taxon>Cyclocybe</taxon>
    </lineage>
</organism>
<feature type="region of interest" description="Disordered" evidence="1">
    <location>
        <begin position="1"/>
        <end position="101"/>
    </location>
</feature>
<dbReference type="CDD" id="cd22852">
    <property type="entry name" value="SMN_C"/>
    <property type="match status" value="1"/>
</dbReference>
<feature type="region of interest" description="Disordered" evidence="1">
    <location>
        <begin position="247"/>
        <end position="285"/>
    </location>
</feature>
<protein>
    <recommendedName>
        <fullName evidence="2">Survival Motor Neuron Gemin2-binding domain-containing protein</fullName>
    </recommendedName>
</protein>
<name>A0A8S0VSA1_CYCAE</name>
<evidence type="ECO:0000256" key="1">
    <source>
        <dbReference type="SAM" id="MobiDB-lite"/>
    </source>
</evidence>
<dbReference type="Pfam" id="PF20636">
    <property type="entry name" value="SMN_G2-BD"/>
    <property type="match status" value="1"/>
</dbReference>
<proteinExistence type="predicted"/>
<evidence type="ECO:0000313" key="3">
    <source>
        <dbReference type="EMBL" id="CAA7266309.1"/>
    </source>
</evidence>
<dbReference type="CDD" id="cd22851">
    <property type="entry name" value="SMN_N"/>
    <property type="match status" value="1"/>
</dbReference>
<gene>
    <name evidence="3" type="ORF">AAE3_LOCUS8573</name>
</gene>
<dbReference type="OrthoDB" id="197400at2759"/>
<dbReference type="InterPro" id="IPR049481">
    <property type="entry name" value="SMN_G2-BD"/>
</dbReference>
<feature type="region of interest" description="Disordered" evidence="1">
    <location>
        <begin position="156"/>
        <end position="201"/>
    </location>
</feature>
<keyword evidence="4" id="KW-1185">Reference proteome</keyword>
<feature type="compositionally biased region" description="Acidic residues" evidence="1">
    <location>
        <begin position="255"/>
        <end position="275"/>
    </location>
</feature>
<sequence length="285" mass="32060">MAMSGRPLISYDDITLPYERPRAPSANSYETHPPPAKRRKKNNRKAKHVQTIPSSNAKNVSFSAEPSHAGSTSTSTSYEQGEDAYVADEGEYEEESRELTHEEIWDDSALVDAWESAMEEYRLYHGSEDDWKKEPLKKSPLWYNIPVDLSQKKVDATSSSNLPASYDDSTMAAANEEVERDSKPIDFNTFEPTHDPSLPTLPTLTENYSTENFENTIVSQDEAFSRAMNAMYWSGYWTAIYHCQRRKGKGKPDSTEIDVVDESGDEDLDGDEEGAPDGSFVSAQR</sequence>
<evidence type="ECO:0000313" key="4">
    <source>
        <dbReference type="Proteomes" id="UP000467700"/>
    </source>
</evidence>
<feature type="compositionally biased region" description="Polar residues" evidence="1">
    <location>
        <begin position="51"/>
        <end position="79"/>
    </location>
</feature>